<dbReference type="GO" id="GO:0030983">
    <property type="term" value="F:mismatched DNA binding"/>
    <property type="evidence" value="ECO:0007669"/>
    <property type="project" value="InterPro"/>
</dbReference>
<proteinExistence type="inferred from homology"/>
<dbReference type="GO" id="GO:0005524">
    <property type="term" value="F:ATP binding"/>
    <property type="evidence" value="ECO:0007669"/>
    <property type="project" value="UniProtKB-KW"/>
</dbReference>
<dbReference type="GO" id="GO:0006298">
    <property type="term" value="P:mismatch repair"/>
    <property type="evidence" value="ECO:0007669"/>
    <property type="project" value="InterPro"/>
</dbReference>
<dbReference type="InterPro" id="IPR045076">
    <property type="entry name" value="MutS"/>
</dbReference>
<evidence type="ECO:0000256" key="8">
    <source>
        <dbReference type="ARBA" id="ARBA00073774"/>
    </source>
</evidence>
<comment type="caution">
    <text evidence="10">The sequence shown here is derived from an EMBL/GenBank/DDBJ whole genome shotgun (WGS) entry which is preliminary data.</text>
</comment>
<evidence type="ECO:0000256" key="6">
    <source>
        <dbReference type="ARBA" id="ARBA00023254"/>
    </source>
</evidence>
<keyword evidence="3" id="KW-0547">Nucleotide-binding</keyword>
<dbReference type="InterPro" id="IPR027417">
    <property type="entry name" value="P-loop_NTPase"/>
</dbReference>
<evidence type="ECO:0000256" key="1">
    <source>
        <dbReference type="ARBA" id="ARBA00006271"/>
    </source>
</evidence>
<name>A0A9P6NRD1_9BASI</name>
<dbReference type="SUPFAM" id="SSF52540">
    <property type="entry name" value="P-loop containing nucleoside triphosphate hydrolases"/>
    <property type="match status" value="1"/>
</dbReference>
<evidence type="ECO:0000313" key="10">
    <source>
        <dbReference type="EMBL" id="KAG0148849.1"/>
    </source>
</evidence>
<keyword evidence="4" id="KW-0067">ATP-binding</keyword>
<dbReference type="Pfam" id="PF00488">
    <property type="entry name" value="MutS_V"/>
    <property type="match status" value="1"/>
</dbReference>
<evidence type="ECO:0000313" key="11">
    <source>
        <dbReference type="Proteomes" id="UP000886653"/>
    </source>
</evidence>
<dbReference type="InterPro" id="IPR000432">
    <property type="entry name" value="DNA_mismatch_repair_MutS_C"/>
</dbReference>
<dbReference type="PROSITE" id="PS00486">
    <property type="entry name" value="DNA_MISMATCH_REPAIR_2"/>
    <property type="match status" value="1"/>
</dbReference>
<dbReference type="InterPro" id="IPR007696">
    <property type="entry name" value="DNA_mismatch_repair_MutS_core"/>
</dbReference>
<evidence type="ECO:0000256" key="4">
    <source>
        <dbReference type="ARBA" id="ARBA00022840"/>
    </source>
</evidence>
<dbReference type="PANTHER" id="PTHR11361:SF21">
    <property type="entry name" value="MUTS PROTEIN HOMOLOG 4"/>
    <property type="match status" value="1"/>
</dbReference>
<feature type="domain" description="DNA mismatch repair proteins mutS family" evidence="9">
    <location>
        <begin position="677"/>
        <end position="693"/>
    </location>
</feature>
<evidence type="ECO:0000256" key="5">
    <source>
        <dbReference type="ARBA" id="ARBA00023125"/>
    </source>
</evidence>
<dbReference type="EMBL" id="MU167233">
    <property type="protein sequence ID" value="KAG0148849.1"/>
    <property type="molecule type" value="Genomic_DNA"/>
</dbReference>
<sequence length="856" mass="94262">MSRTAHAFCAGRVVPSDVAADSENYLGNWTVALSESRGVGREVGIVGIEGELSRAVMSQLADSPTYVKTIHWLHQRPPCAILLVAPTSANSSSILQILLENTFPNTPVTSLPRSSFSSERGLSLLIDLASPGAQSTATIAEARPNYYALGAASALIDWLQDRASQTGHFGWEKGCLHVTWISIEGSMLIDKNTAVDLELITNLVSRKSKDSLFGLLDHTLTPMASRLLRRNILAPLTDVETIETRLNAVQELVDNEDALVSLRKALKPLGQMDVDKMIGAVASFKTVQSTTTESSERSVTISAGKSSLVRGKLRLQDPSIAITRKLEMLRSLKVLLDSLRAIRDALLPCTSRLLVLASEFLQDPALEEISVVIHKTVNQDSVIGVQKGGMAKQNIYAYAIKTDHENQLLDVARETYKENISDAISLHEDLRSTFKLPALGLKFETRAGFMLFIKKDELRATSRDSGYGTDGLPSIFTNVVNKGKILQFTCLDLKKKNQLIANSYEEICLLSNKALDEIVEQMKQRLSAFFRLSEAIATIDTLASFAKVATTHQYVRPEFTDTLAVSAGRHPIKERLDSDCENFIPNDTYASEACSFQLITGPNMSGKSVFLRQIALLTIMAQIGSYCPANYASFRIHDALLTCLSKNDDLEASLSTFASEMRTMSMILTSLSVCESALVIIDELGRGTSPLEGIGLAHAFSEEIIQTKSFCFFATHFRELITTLGVYPKVVSLHLETHVRSQGNVMGLDFQHRVLEGPTEQAGYGIELACISSLPKDVIGNAKKVMKKITESNQNAINNSRTSRVLMRRKIILDVYHALVTLAKYSQLPPAELRKHLLEFQSETVDQLQPDPTYEK</sequence>
<evidence type="ECO:0000259" key="9">
    <source>
        <dbReference type="PROSITE" id="PS00486"/>
    </source>
</evidence>
<comment type="similarity">
    <text evidence="1">Belongs to the DNA mismatch repair MutS family.</text>
</comment>
<gene>
    <name evidence="10" type="ORF">CROQUDRAFT_75045</name>
</gene>
<dbReference type="InterPro" id="IPR036187">
    <property type="entry name" value="DNA_mismatch_repair_MutS_sf"/>
</dbReference>
<protein>
    <recommendedName>
        <fullName evidence="2 8">DNA mismatch repair protein MSH3</fullName>
    </recommendedName>
    <alternativeName>
        <fullName evidence="2 8">DNA mismatch repair protein MSH3</fullName>
    </alternativeName>
</protein>
<dbReference type="GO" id="GO:0140664">
    <property type="term" value="F:ATP-dependent DNA damage sensor activity"/>
    <property type="evidence" value="ECO:0007669"/>
    <property type="project" value="InterPro"/>
</dbReference>
<dbReference type="InterPro" id="IPR011184">
    <property type="entry name" value="DNA_mismatch_repair_Msh2"/>
</dbReference>
<dbReference type="SUPFAM" id="SSF48334">
    <property type="entry name" value="DNA repair protein MutS, domain III"/>
    <property type="match status" value="1"/>
</dbReference>
<dbReference type="SMART" id="SM00534">
    <property type="entry name" value="MUTSac"/>
    <property type="match status" value="1"/>
</dbReference>
<keyword evidence="6" id="KW-0469">Meiosis</keyword>
<comment type="subunit">
    <text evidence="7">Heterodimer consisting of MSH2-MSH3 (MutS beta). Forms a ternary complex with MutL alpha (MLH1-PMS1).</text>
</comment>
<dbReference type="AlphaFoldDB" id="A0A9P6NRD1"/>
<keyword evidence="5" id="KW-0238">DNA-binding</keyword>
<dbReference type="PIRSF" id="PIRSF005813">
    <property type="entry name" value="MSH2"/>
    <property type="match status" value="1"/>
</dbReference>
<dbReference type="Pfam" id="PF05192">
    <property type="entry name" value="MutS_III"/>
    <property type="match status" value="1"/>
</dbReference>
<evidence type="ECO:0000256" key="2">
    <source>
        <dbReference type="ARBA" id="ARBA00022151"/>
    </source>
</evidence>
<accession>A0A9P6NRD1</accession>
<dbReference type="OrthoDB" id="276261at2759"/>
<dbReference type="Proteomes" id="UP000886653">
    <property type="component" value="Unassembled WGS sequence"/>
</dbReference>
<dbReference type="GO" id="GO:0007131">
    <property type="term" value="P:reciprocal meiotic recombination"/>
    <property type="evidence" value="ECO:0007669"/>
    <property type="project" value="TreeGrafter"/>
</dbReference>
<dbReference type="Gene3D" id="3.40.50.300">
    <property type="entry name" value="P-loop containing nucleotide triphosphate hydrolases"/>
    <property type="match status" value="1"/>
</dbReference>
<reference evidence="10" key="1">
    <citation type="submission" date="2013-11" db="EMBL/GenBank/DDBJ databases">
        <title>Genome sequence of the fusiform rust pathogen reveals effectors for host alternation and coevolution with pine.</title>
        <authorList>
            <consortium name="DOE Joint Genome Institute"/>
            <person name="Smith K."/>
            <person name="Pendleton A."/>
            <person name="Kubisiak T."/>
            <person name="Anderson C."/>
            <person name="Salamov A."/>
            <person name="Aerts A."/>
            <person name="Riley R."/>
            <person name="Clum A."/>
            <person name="Lindquist E."/>
            <person name="Ence D."/>
            <person name="Campbell M."/>
            <person name="Kronenberg Z."/>
            <person name="Feau N."/>
            <person name="Dhillon B."/>
            <person name="Hamelin R."/>
            <person name="Burleigh J."/>
            <person name="Smith J."/>
            <person name="Yandell M."/>
            <person name="Nelson C."/>
            <person name="Grigoriev I."/>
            <person name="Davis J."/>
        </authorList>
    </citation>
    <scope>NUCLEOTIDE SEQUENCE</scope>
    <source>
        <strain evidence="10">G11</strain>
    </source>
</reference>
<dbReference type="SMART" id="SM00533">
    <property type="entry name" value="MUTSd"/>
    <property type="match status" value="1"/>
</dbReference>
<dbReference type="GO" id="GO:0005634">
    <property type="term" value="C:nucleus"/>
    <property type="evidence" value="ECO:0007669"/>
    <property type="project" value="TreeGrafter"/>
</dbReference>
<keyword evidence="11" id="KW-1185">Reference proteome</keyword>
<dbReference type="FunFam" id="3.40.50.300:FF:000870">
    <property type="entry name" value="MutS protein homolog 4"/>
    <property type="match status" value="1"/>
</dbReference>
<evidence type="ECO:0000256" key="7">
    <source>
        <dbReference type="ARBA" id="ARBA00025902"/>
    </source>
</evidence>
<dbReference type="Gene3D" id="1.10.1420.10">
    <property type="match status" value="2"/>
</dbReference>
<dbReference type="PANTHER" id="PTHR11361">
    <property type="entry name" value="DNA MISMATCH REPAIR PROTEIN MUTS FAMILY MEMBER"/>
    <property type="match status" value="1"/>
</dbReference>
<evidence type="ECO:0000256" key="3">
    <source>
        <dbReference type="ARBA" id="ARBA00022741"/>
    </source>
</evidence>
<organism evidence="10 11">
    <name type="scientific">Cronartium quercuum f. sp. fusiforme G11</name>
    <dbReference type="NCBI Taxonomy" id="708437"/>
    <lineage>
        <taxon>Eukaryota</taxon>
        <taxon>Fungi</taxon>
        <taxon>Dikarya</taxon>
        <taxon>Basidiomycota</taxon>
        <taxon>Pucciniomycotina</taxon>
        <taxon>Pucciniomycetes</taxon>
        <taxon>Pucciniales</taxon>
        <taxon>Coleosporiaceae</taxon>
        <taxon>Cronartium</taxon>
    </lineage>
</organism>